<dbReference type="Pfam" id="PF12698">
    <property type="entry name" value="ABC2_membrane_3"/>
    <property type="match status" value="2"/>
</dbReference>
<evidence type="ECO:0000256" key="8">
    <source>
        <dbReference type="ARBA" id="ARBA00022989"/>
    </source>
</evidence>
<dbReference type="GO" id="GO:0016887">
    <property type="term" value="F:ATP hydrolysis activity"/>
    <property type="evidence" value="ECO:0007669"/>
    <property type="project" value="InterPro"/>
</dbReference>
<feature type="transmembrane region" description="Helical" evidence="10">
    <location>
        <begin position="25"/>
        <end position="49"/>
    </location>
</feature>
<proteinExistence type="inferred from homology"/>
<keyword evidence="7" id="KW-0067">ATP-binding</keyword>
<feature type="domain" description="ABC transporter" evidence="11">
    <location>
        <begin position="481"/>
        <end position="727"/>
    </location>
</feature>
<dbReference type="PANTHER" id="PTHR19229">
    <property type="entry name" value="ATP-BINDING CASSETTE TRANSPORTER SUBFAMILY A ABCA"/>
    <property type="match status" value="1"/>
</dbReference>
<feature type="transmembrane region" description="Helical" evidence="10">
    <location>
        <begin position="1168"/>
        <end position="1194"/>
    </location>
</feature>
<feature type="transmembrane region" description="Helical" evidence="10">
    <location>
        <begin position="317"/>
        <end position="340"/>
    </location>
</feature>
<keyword evidence="8 10" id="KW-1133">Transmembrane helix</keyword>
<keyword evidence="13" id="KW-1185">Reference proteome</keyword>
<dbReference type="InterPro" id="IPR013525">
    <property type="entry name" value="ABC2_TM"/>
</dbReference>
<dbReference type="GO" id="GO:0016020">
    <property type="term" value="C:membrane"/>
    <property type="evidence" value="ECO:0007669"/>
    <property type="project" value="UniProtKB-SubCell"/>
</dbReference>
<evidence type="ECO:0000256" key="1">
    <source>
        <dbReference type="ARBA" id="ARBA00004141"/>
    </source>
</evidence>
<dbReference type="GO" id="GO:0140359">
    <property type="term" value="F:ABC-type transporter activity"/>
    <property type="evidence" value="ECO:0007669"/>
    <property type="project" value="InterPro"/>
</dbReference>
<feature type="transmembrane region" description="Helical" evidence="10">
    <location>
        <begin position="346"/>
        <end position="365"/>
    </location>
</feature>
<feature type="transmembrane region" description="Helical" evidence="10">
    <location>
        <begin position="1214"/>
        <end position="1236"/>
    </location>
</feature>
<gene>
    <name evidence="12" type="ORF">D9619_001367</name>
</gene>
<feature type="transmembrane region" description="Helical" evidence="10">
    <location>
        <begin position="885"/>
        <end position="906"/>
    </location>
</feature>
<dbReference type="Gene3D" id="3.40.50.300">
    <property type="entry name" value="P-loop containing nucleotide triphosphate hydrolases"/>
    <property type="match status" value="2"/>
</dbReference>
<dbReference type="InterPro" id="IPR027417">
    <property type="entry name" value="P-loop_NTPase"/>
</dbReference>
<dbReference type="PANTHER" id="PTHR19229:SF36">
    <property type="entry name" value="ATP-BINDING CASSETTE SUB-FAMILY A MEMBER 2"/>
    <property type="match status" value="1"/>
</dbReference>
<dbReference type="Pfam" id="PF00005">
    <property type="entry name" value="ABC_tran"/>
    <property type="match status" value="2"/>
</dbReference>
<feature type="transmembrane region" description="Helical" evidence="10">
    <location>
        <begin position="412"/>
        <end position="436"/>
    </location>
</feature>
<dbReference type="GO" id="GO:0005319">
    <property type="term" value="F:lipid transporter activity"/>
    <property type="evidence" value="ECO:0007669"/>
    <property type="project" value="TreeGrafter"/>
</dbReference>
<feature type="transmembrane region" description="Helical" evidence="10">
    <location>
        <begin position="372"/>
        <end position="392"/>
    </location>
</feature>
<keyword evidence="3" id="KW-0813">Transport</keyword>
<accession>A0A8H5BG18</accession>
<evidence type="ECO:0000256" key="4">
    <source>
        <dbReference type="ARBA" id="ARBA00022692"/>
    </source>
</evidence>
<evidence type="ECO:0000313" key="13">
    <source>
        <dbReference type="Proteomes" id="UP000567179"/>
    </source>
</evidence>
<feature type="transmembrane region" description="Helical" evidence="10">
    <location>
        <begin position="1141"/>
        <end position="1161"/>
    </location>
</feature>
<feature type="transmembrane region" description="Helical" evidence="10">
    <location>
        <begin position="1104"/>
        <end position="1129"/>
    </location>
</feature>
<feature type="transmembrane region" description="Helical" evidence="10">
    <location>
        <begin position="1062"/>
        <end position="1083"/>
    </location>
</feature>
<evidence type="ECO:0000256" key="10">
    <source>
        <dbReference type="SAM" id="Phobius"/>
    </source>
</evidence>
<dbReference type="Proteomes" id="UP000567179">
    <property type="component" value="Unassembled WGS sequence"/>
</dbReference>
<comment type="subcellular location">
    <subcellularLocation>
        <location evidence="1">Membrane</location>
        <topology evidence="1">Multi-pass membrane protein</topology>
    </subcellularLocation>
</comment>
<feature type="transmembrane region" description="Helical" evidence="10">
    <location>
        <begin position="284"/>
        <end position="305"/>
    </location>
</feature>
<evidence type="ECO:0000256" key="5">
    <source>
        <dbReference type="ARBA" id="ARBA00022737"/>
    </source>
</evidence>
<protein>
    <recommendedName>
        <fullName evidence="11">ABC transporter domain-containing protein</fullName>
    </recommendedName>
</protein>
<evidence type="ECO:0000313" key="12">
    <source>
        <dbReference type="EMBL" id="KAF5322494.1"/>
    </source>
</evidence>
<organism evidence="12 13">
    <name type="scientific">Psilocybe cf. subviscida</name>
    <dbReference type="NCBI Taxonomy" id="2480587"/>
    <lineage>
        <taxon>Eukaryota</taxon>
        <taxon>Fungi</taxon>
        <taxon>Dikarya</taxon>
        <taxon>Basidiomycota</taxon>
        <taxon>Agaricomycotina</taxon>
        <taxon>Agaricomycetes</taxon>
        <taxon>Agaricomycetidae</taxon>
        <taxon>Agaricales</taxon>
        <taxon>Agaricineae</taxon>
        <taxon>Strophariaceae</taxon>
        <taxon>Psilocybe</taxon>
    </lineage>
</organism>
<dbReference type="OrthoDB" id="8061355at2759"/>
<evidence type="ECO:0000256" key="9">
    <source>
        <dbReference type="ARBA" id="ARBA00023136"/>
    </source>
</evidence>
<keyword evidence="6" id="KW-0547">Nucleotide-binding</keyword>
<dbReference type="PROSITE" id="PS00211">
    <property type="entry name" value="ABC_TRANSPORTER_1"/>
    <property type="match status" value="2"/>
</dbReference>
<dbReference type="InterPro" id="IPR017871">
    <property type="entry name" value="ABC_transporter-like_CS"/>
</dbReference>
<sequence>MPSLFWLQLRALIWKNWLVLLKHPFLTLVRAFILPVAYGAFLATAQVFLNRLNNYGIGEPVPIKSFASQFDGKTALIWADGTNSSAGTSSPTAAQIIEHITASFTPTQRAAVRQLSDPADIPAQCPQNFNLFSNCFAAVAFYDIPGPNAANVTSGGITARRSVNYTISADSGLQFIDVVNHKSDFEKRVLPLQWAIDQAIIELQTGIPQQTPLEWPFNQETNEEQKKKIRLSYLRGIRSLLVIALFVSFVGISYQLPGSIAGERALLLTDHMKAMGLLDSARVVSWHLGISLTYLPAWLIVGITWRARIFTESSGALIVLLHVLLGLVLASFSFAVAAPFGRSPQLAAVVSTFLSIILAILALVWNTSGSGINFIISIIFPPAFYVIAIKGICGWENIELATNIIKGDPQRGIAVLPVLVAGVIDVFLWPYIAVLWERHLYDARSPSSSGSAAPKRPFWAFWRKNTSGDGAALTMPENTAISVRGLTKTFKTSGRFSFGKKTPEVTAVKDLSLDVPKTGIFVLLGSNGAGKSTSLSLIGGLSTITSGSVLFAPSSPGSTPLIRPTRGTLGLVPQKNVLFPELTCLQTLRVFRAVKWSADNAQESAQEDLAQLLRDCDLERKINEPAGTMSGGQKRKLQLAIGLVGGSKVVLVDECTSGVDPLSRRALWKTLTAFREDRAIVFTTHFLDEADLLADHIAILAAPGKVVASGSPVALKRDLGEGYSTQVEFVQTSSMGSSQQALYDTIRGLAPATYTSSPAPQTIAYHLKTRDSQIMRKILEVLDAEVKEGRVSSYDILGTTIEDIFLDLMRKEDTLKGDADSSEKNSLVNNTPLIEKTSHEALSPPVLNKLDGKTTLHLANGRPVSPLRQALTIFRKRMLIGRRSWLTPVLTIALAVAGACIPLVLIRGKKQSCVRRFDASTLSLPLYLPVSPIVPVIPLTGNSSSARVLESPPGIISSLGSSAQGLLLRSIADNATFVSTVQQDYLTFELGGVSFDLNTGASLVAWEASPPGITGPAMLNLATNVLYNRALNASGNAQSTPTIIRASYAAFPPIAAGTLVSLRWIVFFGAVMAVYPAFFALYVSKERRSSVQAMQMSNGLTDPIGLWLGHLMFDTIAVVILSTIITIVFAVASHSFNGLGFLWFVMVIYGITAALFAYLVSLGVTSPLAAFATVAGYQFLVFILYLSSYLLVLTYGPVTESAHLINVIHFASSWIAPVGSVTRAALVSVNLFSLLCDGATVKVDASALGNIKRYGGPILYLFVSAIILLVLLVWIDSGSRAPRKLRARKGISSGTGTASSSKEDVIAAAESVANSDDLLRVVNISKKYGNNQVVDDVSVGVAKNTIFALLGPNGAGKTTTFNIIRGDVLPDMGDVFINGVSVVRSPKTARASLGVCPQFTAIDSQLTVREHLIIYGRLKGLKPGPELDDSVEAVIQGTSLGQYTDRLANKLSGGNQRKLALAISLIGNPSVLLIDEFSTGIDPKMKRDMWNTLRSVAAGKAVVVTTHSMEEASALASSVGILAKSMLAIGTTQSLSARYAIYEVHFSCRTRDEIVKARSLMALIPNSRPADDVATRFEVPIASNDGGFSLAQLFNTLSEHGDFTEYTVEKASLESVFLKVIRQNNIREEDSERNKETRGSWRCF</sequence>
<keyword evidence="5" id="KW-0677">Repeat</keyword>
<dbReference type="GO" id="GO:0005524">
    <property type="term" value="F:ATP binding"/>
    <property type="evidence" value="ECO:0007669"/>
    <property type="project" value="UniProtKB-KW"/>
</dbReference>
<dbReference type="InterPro" id="IPR026082">
    <property type="entry name" value="ABCA"/>
</dbReference>
<dbReference type="CDD" id="cd03263">
    <property type="entry name" value="ABC_subfamily_A"/>
    <property type="match status" value="2"/>
</dbReference>
<comment type="caution">
    <text evidence="12">The sequence shown here is derived from an EMBL/GenBank/DDBJ whole genome shotgun (WGS) entry which is preliminary data.</text>
</comment>
<dbReference type="SMART" id="SM00382">
    <property type="entry name" value="AAA"/>
    <property type="match status" value="2"/>
</dbReference>
<feature type="transmembrane region" description="Helical" evidence="10">
    <location>
        <begin position="236"/>
        <end position="256"/>
    </location>
</feature>
<evidence type="ECO:0000256" key="7">
    <source>
        <dbReference type="ARBA" id="ARBA00022840"/>
    </source>
</evidence>
<evidence type="ECO:0000259" key="11">
    <source>
        <dbReference type="PROSITE" id="PS50893"/>
    </source>
</evidence>
<dbReference type="PROSITE" id="PS50893">
    <property type="entry name" value="ABC_TRANSPORTER_2"/>
    <property type="match status" value="2"/>
</dbReference>
<keyword evidence="4 10" id="KW-0812">Transmembrane</keyword>
<evidence type="ECO:0000256" key="3">
    <source>
        <dbReference type="ARBA" id="ARBA00022448"/>
    </source>
</evidence>
<dbReference type="InterPro" id="IPR003439">
    <property type="entry name" value="ABC_transporter-like_ATP-bd"/>
</dbReference>
<dbReference type="EMBL" id="JAACJJ010000028">
    <property type="protein sequence ID" value="KAF5322494.1"/>
    <property type="molecule type" value="Genomic_DNA"/>
</dbReference>
<dbReference type="InterPro" id="IPR003593">
    <property type="entry name" value="AAA+_ATPase"/>
</dbReference>
<reference evidence="12 13" key="1">
    <citation type="journal article" date="2020" name="ISME J.">
        <title>Uncovering the hidden diversity of litter-decomposition mechanisms in mushroom-forming fungi.</title>
        <authorList>
            <person name="Floudas D."/>
            <person name="Bentzer J."/>
            <person name="Ahren D."/>
            <person name="Johansson T."/>
            <person name="Persson P."/>
            <person name="Tunlid A."/>
        </authorList>
    </citation>
    <scope>NUCLEOTIDE SEQUENCE [LARGE SCALE GENOMIC DNA]</scope>
    <source>
        <strain evidence="12 13">CBS 101986</strain>
    </source>
</reference>
<keyword evidence="9 10" id="KW-0472">Membrane</keyword>
<feature type="transmembrane region" description="Helical" evidence="10">
    <location>
        <begin position="1257"/>
        <end position="1275"/>
    </location>
</feature>
<evidence type="ECO:0000256" key="2">
    <source>
        <dbReference type="ARBA" id="ARBA00008869"/>
    </source>
</evidence>
<feature type="domain" description="ABC transporter" evidence="11">
    <location>
        <begin position="1319"/>
        <end position="1548"/>
    </location>
</feature>
<dbReference type="SUPFAM" id="SSF52540">
    <property type="entry name" value="P-loop containing nucleoside triphosphate hydrolases"/>
    <property type="match status" value="2"/>
</dbReference>
<name>A0A8H5BG18_9AGAR</name>
<evidence type="ECO:0000256" key="6">
    <source>
        <dbReference type="ARBA" id="ARBA00022741"/>
    </source>
</evidence>
<comment type="similarity">
    <text evidence="2">Belongs to the ABC transporter superfamily. ABCA family.</text>
</comment>